<evidence type="ECO:0000313" key="2">
    <source>
        <dbReference type="EMBL" id="MBO8459505.1"/>
    </source>
</evidence>
<feature type="transmembrane region" description="Helical" evidence="1">
    <location>
        <begin position="43"/>
        <end position="63"/>
    </location>
</feature>
<comment type="caution">
    <text evidence="2">The sequence shown here is derived from an EMBL/GenBank/DDBJ whole genome shotgun (WGS) entry which is preliminary data.</text>
</comment>
<organism evidence="2 3">
    <name type="scientific">Candidatus Gallipaludibacter merdavium</name>
    <dbReference type="NCBI Taxonomy" id="2840839"/>
    <lineage>
        <taxon>Bacteria</taxon>
        <taxon>Pseudomonadati</taxon>
        <taxon>Bacteroidota</taxon>
        <taxon>Bacteroidia</taxon>
        <taxon>Bacteroidales</taxon>
        <taxon>Candidatus Gallipaludibacter</taxon>
    </lineage>
</organism>
<reference evidence="2" key="2">
    <citation type="journal article" date="2021" name="PeerJ">
        <title>Extensive microbial diversity within the chicken gut microbiome revealed by metagenomics and culture.</title>
        <authorList>
            <person name="Gilroy R."/>
            <person name="Ravi A."/>
            <person name="Getino M."/>
            <person name="Pursley I."/>
            <person name="Horton D.L."/>
            <person name="Alikhan N.F."/>
            <person name="Baker D."/>
            <person name="Gharbi K."/>
            <person name="Hall N."/>
            <person name="Watson M."/>
            <person name="Adriaenssens E.M."/>
            <person name="Foster-Nyarko E."/>
            <person name="Jarju S."/>
            <person name="Secka A."/>
            <person name="Antonio M."/>
            <person name="Oren A."/>
            <person name="Chaudhuri R.R."/>
            <person name="La Ragione R."/>
            <person name="Hildebrand F."/>
            <person name="Pallen M.J."/>
        </authorList>
    </citation>
    <scope>NUCLEOTIDE SEQUENCE</scope>
    <source>
        <strain evidence="2">G3-3990</strain>
    </source>
</reference>
<feature type="transmembrane region" description="Helical" evidence="1">
    <location>
        <begin position="83"/>
        <end position="103"/>
    </location>
</feature>
<proteinExistence type="predicted"/>
<name>A0A9D9HT40_9BACT</name>
<evidence type="ECO:0000256" key="1">
    <source>
        <dbReference type="SAM" id="Phobius"/>
    </source>
</evidence>
<dbReference type="Proteomes" id="UP000823641">
    <property type="component" value="Unassembled WGS sequence"/>
</dbReference>
<sequence>MSESVGIAGLFISGGPIGMSLITILFAALFFAAWKAPAWVKELGISALIVGVLWTLGGIYQMLAVLQQSAIDSCIVAGGAKCTIIPMMYGLVVYLASLVIRIIQKPRI</sequence>
<gene>
    <name evidence="2" type="ORF">IAA73_04130</name>
</gene>
<keyword evidence="1" id="KW-1133">Transmembrane helix</keyword>
<reference evidence="2" key="1">
    <citation type="submission" date="2020-10" db="EMBL/GenBank/DDBJ databases">
        <authorList>
            <person name="Gilroy R."/>
        </authorList>
    </citation>
    <scope>NUCLEOTIDE SEQUENCE</scope>
    <source>
        <strain evidence="2">G3-3990</strain>
    </source>
</reference>
<evidence type="ECO:0008006" key="4">
    <source>
        <dbReference type="Google" id="ProtNLM"/>
    </source>
</evidence>
<accession>A0A9D9HT40</accession>
<keyword evidence="1" id="KW-0812">Transmembrane</keyword>
<feature type="transmembrane region" description="Helical" evidence="1">
    <location>
        <begin position="6"/>
        <end position="31"/>
    </location>
</feature>
<keyword evidence="1" id="KW-0472">Membrane</keyword>
<dbReference type="AlphaFoldDB" id="A0A9D9HT40"/>
<dbReference type="EMBL" id="JADIMG010000042">
    <property type="protein sequence ID" value="MBO8459505.1"/>
    <property type="molecule type" value="Genomic_DNA"/>
</dbReference>
<evidence type="ECO:0000313" key="3">
    <source>
        <dbReference type="Proteomes" id="UP000823641"/>
    </source>
</evidence>
<protein>
    <recommendedName>
        <fullName evidence="4">MotA/TolQ/ExbB proton channel domain-containing protein</fullName>
    </recommendedName>
</protein>